<name>A0A4Y9T2W7_9BURK</name>
<dbReference type="Gene3D" id="3.40.190.10">
    <property type="entry name" value="Periplasmic binding protein-like II"/>
    <property type="match status" value="2"/>
</dbReference>
<dbReference type="PANTHER" id="PTHR35936:SF35">
    <property type="entry name" value="L-CYSTINE-BINDING PROTEIN TCYJ"/>
    <property type="match status" value="1"/>
</dbReference>
<evidence type="ECO:0000256" key="1">
    <source>
        <dbReference type="ARBA" id="ARBA00022729"/>
    </source>
</evidence>
<dbReference type="EMBL" id="SPVG01000005">
    <property type="protein sequence ID" value="TFW31390.1"/>
    <property type="molecule type" value="Genomic_DNA"/>
</dbReference>
<accession>A0A4Y9T2W7</accession>
<proteinExistence type="predicted"/>
<feature type="domain" description="Solute-binding protein family 3/N-terminal" evidence="3">
    <location>
        <begin position="29"/>
        <end position="257"/>
    </location>
</feature>
<sequence length="278" mass="31193">MMTRNRLLVIACLCSSASTAYAGTACPPLTRVGFSDLGSASFRENGQIKGLTVDIASELARRTGCKFEFHWYPRQRLFVELSAGRIDMTLGAIRAPERDAYATYLPYAWLQYDLVLRTTADSHYNSLTDFVERGSGRLNVTRGVVYDSAVETQLAILLSRGRLELVNDYETVFGKLEMGRADGTLATPPIYTRYVKDRHLKNLSVIPMPEAAPRFTGIYVSRQTVPTAARLRYAAALKDMIVDQQIARLYERYFDEPTVRRIFRPGTPALLTALSNVE</sequence>
<comment type="caution">
    <text evidence="4">The sequence shown here is derived from an EMBL/GenBank/DDBJ whole genome shotgun (WGS) entry which is preliminary data.</text>
</comment>
<dbReference type="OrthoDB" id="8777360at2"/>
<dbReference type="PROSITE" id="PS51257">
    <property type="entry name" value="PROKAR_LIPOPROTEIN"/>
    <property type="match status" value="1"/>
</dbReference>
<keyword evidence="5" id="KW-1185">Reference proteome</keyword>
<organism evidence="4 5">
    <name type="scientific">Duganella callida</name>
    <dbReference type="NCBI Taxonomy" id="2561932"/>
    <lineage>
        <taxon>Bacteria</taxon>
        <taxon>Pseudomonadati</taxon>
        <taxon>Pseudomonadota</taxon>
        <taxon>Betaproteobacteria</taxon>
        <taxon>Burkholderiales</taxon>
        <taxon>Oxalobacteraceae</taxon>
        <taxon>Telluria group</taxon>
        <taxon>Duganella</taxon>
    </lineage>
</organism>
<reference evidence="4 5" key="1">
    <citation type="submission" date="2019-03" db="EMBL/GenBank/DDBJ databases">
        <title>Draft Genome Sequence of Duganella callidus sp. nov., a Novel Duganella Species Isolated from Cultivated Soil.</title>
        <authorList>
            <person name="Raths R."/>
            <person name="Peta V."/>
            <person name="Bucking H."/>
        </authorList>
    </citation>
    <scope>NUCLEOTIDE SEQUENCE [LARGE SCALE GENOMIC DNA]</scope>
    <source>
        <strain evidence="4 5">DN04</strain>
    </source>
</reference>
<feature type="signal peptide" evidence="2">
    <location>
        <begin position="1"/>
        <end position="22"/>
    </location>
</feature>
<dbReference type="Proteomes" id="UP000297729">
    <property type="component" value="Unassembled WGS sequence"/>
</dbReference>
<evidence type="ECO:0000313" key="5">
    <source>
        <dbReference type="Proteomes" id="UP000297729"/>
    </source>
</evidence>
<dbReference type="RefSeq" id="WP_135199584.1">
    <property type="nucleotide sequence ID" value="NZ_SPVG01000005.1"/>
</dbReference>
<evidence type="ECO:0000259" key="3">
    <source>
        <dbReference type="SMART" id="SM00062"/>
    </source>
</evidence>
<evidence type="ECO:0000256" key="2">
    <source>
        <dbReference type="SAM" id="SignalP"/>
    </source>
</evidence>
<dbReference type="Pfam" id="PF00497">
    <property type="entry name" value="SBP_bac_3"/>
    <property type="match status" value="1"/>
</dbReference>
<keyword evidence="1 2" id="KW-0732">Signal</keyword>
<dbReference type="PANTHER" id="PTHR35936">
    <property type="entry name" value="MEMBRANE-BOUND LYTIC MUREIN TRANSGLYCOSYLASE F"/>
    <property type="match status" value="1"/>
</dbReference>
<gene>
    <name evidence="4" type="ORF">E4L98_00420</name>
</gene>
<dbReference type="SUPFAM" id="SSF53850">
    <property type="entry name" value="Periplasmic binding protein-like II"/>
    <property type="match status" value="1"/>
</dbReference>
<dbReference type="AlphaFoldDB" id="A0A4Y9T2W7"/>
<evidence type="ECO:0000313" key="4">
    <source>
        <dbReference type="EMBL" id="TFW31390.1"/>
    </source>
</evidence>
<dbReference type="SMART" id="SM00062">
    <property type="entry name" value="PBPb"/>
    <property type="match status" value="1"/>
</dbReference>
<feature type="chain" id="PRO_5021467637" evidence="2">
    <location>
        <begin position="23"/>
        <end position="278"/>
    </location>
</feature>
<protein>
    <submittedName>
        <fullName evidence="4">Transporter substrate-binding domain-containing protein</fullName>
    </submittedName>
</protein>
<dbReference type="InterPro" id="IPR001638">
    <property type="entry name" value="Solute-binding_3/MltF_N"/>
</dbReference>